<proteinExistence type="predicted"/>
<dbReference type="AlphaFoldDB" id="A0A0C1C4F7"/>
<accession>A0A0C1C4F7</accession>
<gene>
    <name evidence="1" type="ORF">DB43_ED00050</name>
</gene>
<dbReference type="Proteomes" id="UP000031307">
    <property type="component" value="Unassembled WGS sequence"/>
</dbReference>
<dbReference type="EMBL" id="JSAM01000024">
    <property type="protein sequence ID" value="KIA78371.1"/>
    <property type="molecule type" value="Genomic_DNA"/>
</dbReference>
<reference evidence="1 2" key="1">
    <citation type="journal article" date="2014" name="Mol. Biol. Evol.">
        <title>Massive expansion of Ubiquitination-related gene families within the Chlamydiae.</title>
        <authorList>
            <person name="Domman D."/>
            <person name="Collingro A."/>
            <person name="Lagkouvardos I."/>
            <person name="Gehre L."/>
            <person name="Weinmaier T."/>
            <person name="Rattei T."/>
            <person name="Subtil A."/>
            <person name="Horn M."/>
        </authorList>
    </citation>
    <scope>NUCLEOTIDE SEQUENCE [LARGE SCALE GENOMIC DNA]</scope>
    <source>
        <strain evidence="1 2">OEW1</strain>
    </source>
</reference>
<name>A0A0C1C4F7_9BACT</name>
<protein>
    <submittedName>
        <fullName evidence="1">Uncharacterized protein</fullName>
    </submittedName>
</protein>
<evidence type="ECO:0000313" key="1">
    <source>
        <dbReference type="EMBL" id="KIA78371.1"/>
    </source>
</evidence>
<evidence type="ECO:0000313" key="2">
    <source>
        <dbReference type="Proteomes" id="UP000031307"/>
    </source>
</evidence>
<dbReference type="RefSeq" id="WP_013924667.1">
    <property type="nucleotide sequence ID" value="NZ_JSAM01000024.1"/>
</dbReference>
<sequence>MLPSFTDFFKSFYYSNTYVSPVDLSDKSLSTHLLASTNAKKAQKLISRPEVKSMLSEPLSCDWEKIQDNNAILGQHQFKLLNKKNLILGKIIPYYNVLEHETLPGWVIKAGAIAFPKGSFPPGPRNNKKEMAVLQREENLLRIEMSRRIAKIAQEVQVDVILPQKKLLAYQNSDKECDVTRKYCLICEKVEVLSAKETLEAIKSMDASEQKELAHKISLIVRKAGIAGATFNKIRLTQDRKIAIINTEPSGLMTVKKTGFGKFYGGRGASVEKCARIGLFNLLQETLKADPVLFFMPKVLLEPGLESFHEELKKNYDVASKPNFSKRKIRLSIVSLGLIPLINVIRAFALHSLAKGFGLYLNKLDRHFTSRSTSYMTKKANELLEENPALVEDVVTLNILVHNEIQKEKFFIKFERQRPFFAKVFFRLIEGVPSLPKSP</sequence>
<organism evidence="1 2">
    <name type="scientific">Parachlamydia acanthamoebae</name>
    <dbReference type="NCBI Taxonomy" id="83552"/>
    <lineage>
        <taxon>Bacteria</taxon>
        <taxon>Pseudomonadati</taxon>
        <taxon>Chlamydiota</taxon>
        <taxon>Chlamydiia</taxon>
        <taxon>Parachlamydiales</taxon>
        <taxon>Parachlamydiaceae</taxon>
        <taxon>Parachlamydia</taxon>
    </lineage>
</organism>
<comment type="caution">
    <text evidence="1">The sequence shown here is derived from an EMBL/GenBank/DDBJ whole genome shotgun (WGS) entry which is preliminary data.</text>
</comment>
<dbReference type="PATRIC" id="fig|83552.4.peg.426"/>